<feature type="region of interest" description="Disordered" evidence="1">
    <location>
        <begin position="220"/>
        <end position="259"/>
    </location>
</feature>
<organism evidence="4">
    <name type="scientific">Hydatigena taeniaeformis</name>
    <name type="common">Feline tapeworm</name>
    <name type="synonym">Taenia taeniaeformis</name>
    <dbReference type="NCBI Taxonomy" id="6205"/>
    <lineage>
        <taxon>Eukaryota</taxon>
        <taxon>Metazoa</taxon>
        <taxon>Spiralia</taxon>
        <taxon>Lophotrochozoa</taxon>
        <taxon>Platyhelminthes</taxon>
        <taxon>Cestoda</taxon>
        <taxon>Eucestoda</taxon>
        <taxon>Cyclophyllidea</taxon>
        <taxon>Taeniidae</taxon>
        <taxon>Hydatigera</taxon>
    </lineage>
</organism>
<feature type="compositionally biased region" description="Acidic residues" evidence="1">
    <location>
        <begin position="239"/>
        <end position="259"/>
    </location>
</feature>
<sequence>MWSLVTLPVIQIGIMHMPYTWPAQLEAEAQGNEPQLKAQLLEIVILLVTYFDPVELKQFIYLSSTFLFFWCFIFAKPALERIRVGEGVGRRAAEAIDVRGCRYTAEGSTQLTDTVHKIVKAMEHANLRVVLLKNLAVSGVDYTIKLLQPMPLPLDETEDDFIHRIEKRKADAAELMRLNLAMTQQVVESSVSLRQQLASFRIGRMARLFLLQLAERQTGSVSTTATAQNASNVDRDRGDDDDDDDADDSDDSDDRDSPD</sequence>
<reference evidence="2 3" key="2">
    <citation type="submission" date="2018-11" db="EMBL/GenBank/DDBJ databases">
        <authorList>
            <consortium name="Pathogen Informatics"/>
        </authorList>
    </citation>
    <scope>NUCLEOTIDE SEQUENCE [LARGE SCALE GENOMIC DNA]</scope>
</reference>
<dbReference type="OrthoDB" id="4869960at2759"/>
<proteinExistence type="predicted"/>
<name>A0A0R3X8W4_HYDTA</name>
<dbReference type="AlphaFoldDB" id="A0A0R3X8W4"/>
<gene>
    <name evidence="2" type="ORF">TTAC_LOCUS9974</name>
</gene>
<dbReference type="STRING" id="6205.A0A0R3X8W4"/>
<evidence type="ECO:0000313" key="3">
    <source>
        <dbReference type="Proteomes" id="UP000274429"/>
    </source>
</evidence>
<evidence type="ECO:0000313" key="2">
    <source>
        <dbReference type="EMBL" id="VDM34954.1"/>
    </source>
</evidence>
<accession>A0A0R3X8W4</accession>
<evidence type="ECO:0000256" key="1">
    <source>
        <dbReference type="SAM" id="MobiDB-lite"/>
    </source>
</evidence>
<feature type="compositionally biased region" description="Polar residues" evidence="1">
    <location>
        <begin position="220"/>
        <end position="232"/>
    </location>
</feature>
<protein>
    <submittedName>
        <fullName evidence="4">PHB domain-containing protein</fullName>
    </submittedName>
</protein>
<dbReference type="WBParaSite" id="TTAC_0000998901-mRNA-1">
    <property type="protein sequence ID" value="TTAC_0000998901-mRNA-1"/>
    <property type="gene ID" value="TTAC_0000998901"/>
</dbReference>
<evidence type="ECO:0000313" key="4">
    <source>
        <dbReference type="WBParaSite" id="TTAC_0000998901-mRNA-1"/>
    </source>
</evidence>
<reference evidence="4" key="1">
    <citation type="submission" date="2017-02" db="UniProtKB">
        <authorList>
            <consortium name="WormBaseParasite"/>
        </authorList>
    </citation>
    <scope>IDENTIFICATION</scope>
</reference>
<keyword evidence="3" id="KW-1185">Reference proteome</keyword>
<dbReference type="EMBL" id="UYWX01021205">
    <property type="protein sequence ID" value="VDM34954.1"/>
    <property type="molecule type" value="Genomic_DNA"/>
</dbReference>
<dbReference type="Proteomes" id="UP000274429">
    <property type="component" value="Unassembled WGS sequence"/>
</dbReference>